<dbReference type="GO" id="GO:0005829">
    <property type="term" value="C:cytosol"/>
    <property type="evidence" value="ECO:0007669"/>
    <property type="project" value="TreeGrafter"/>
</dbReference>
<dbReference type="PANTHER" id="PTHR46797">
    <property type="entry name" value="HTH-TYPE TRANSCRIPTIONAL REGULATOR"/>
    <property type="match status" value="1"/>
</dbReference>
<keyword evidence="3" id="KW-0804">Transcription</keyword>
<keyword evidence="6" id="KW-1185">Reference proteome</keyword>
<dbReference type="SUPFAM" id="SSF47413">
    <property type="entry name" value="lambda repressor-like DNA-binding domains"/>
    <property type="match status" value="1"/>
</dbReference>
<dbReference type="PROSITE" id="PS50943">
    <property type="entry name" value="HTH_CROC1"/>
    <property type="match status" value="1"/>
</dbReference>
<dbReference type="SMART" id="SM00530">
    <property type="entry name" value="HTH_XRE"/>
    <property type="match status" value="1"/>
</dbReference>
<dbReference type="Proteomes" id="UP000683246">
    <property type="component" value="Chromosome"/>
</dbReference>
<proteinExistence type="predicted"/>
<dbReference type="InterPro" id="IPR001387">
    <property type="entry name" value="Cro/C1-type_HTH"/>
</dbReference>
<gene>
    <name evidence="5" type="ORF">HZI73_18830</name>
</gene>
<dbReference type="Gene3D" id="1.10.260.40">
    <property type="entry name" value="lambda repressor-like DNA-binding domains"/>
    <property type="match status" value="1"/>
</dbReference>
<dbReference type="GO" id="GO:0003700">
    <property type="term" value="F:DNA-binding transcription factor activity"/>
    <property type="evidence" value="ECO:0007669"/>
    <property type="project" value="TreeGrafter"/>
</dbReference>
<evidence type="ECO:0000313" key="5">
    <source>
        <dbReference type="EMBL" id="QUI24219.1"/>
    </source>
</evidence>
<protein>
    <submittedName>
        <fullName evidence="5">Helix-turn-helix transcriptional regulator</fullName>
    </submittedName>
</protein>
<evidence type="ECO:0000313" key="6">
    <source>
        <dbReference type="Proteomes" id="UP000683246"/>
    </source>
</evidence>
<evidence type="ECO:0000256" key="3">
    <source>
        <dbReference type="ARBA" id="ARBA00023163"/>
    </source>
</evidence>
<dbReference type="AlphaFoldDB" id="A0A8J8MMH3"/>
<reference evidence="5" key="1">
    <citation type="submission" date="2020-07" db="EMBL/GenBank/DDBJ databases">
        <title>Vallitalea pronyensis genome.</title>
        <authorList>
            <person name="Postec A."/>
        </authorList>
    </citation>
    <scope>NUCLEOTIDE SEQUENCE</scope>
    <source>
        <strain evidence="5">FatNI3</strain>
    </source>
</reference>
<name>A0A8J8MMH3_9FIRM</name>
<keyword evidence="2" id="KW-0238">DNA-binding</keyword>
<dbReference type="InterPro" id="IPR050807">
    <property type="entry name" value="TransReg_Diox_bact_type"/>
</dbReference>
<evidence type="ECO:0000256" key="2">
    <source>
        <dbReference type="ARBA" id="ARBA00023125"/>
    </source>
</evidence>
<dbReference type="KEGG" id="vpy:HZI73_18830"/>
<evidence type="ECO:0000256" key="1">
    <source>
        <dbReference type="ARBA" id="ARBA00023015"/>
    </source>
</evidence>
<organism evidence="5 6">
    <name type="scientific">Vallitalea pronyensis</name>
    <dbReference type="NCBI Taxonomy" id="1348613"/>
    <lineage>
        <taxon>Bacteria</taxon>
        <taxon>Bacillati</taxon>
        <taxon>Bacillota</taxon>
        <taxon>Clostridia</taxon>
        <taxon>Lachnospirales</taxon>
        <taxon>Vallitaleaceae</taxon>
        <taxon>Vallitalea</taxon>
    </lineage>
</organism>
<feature type="domain" description="HTH cro/C1-type" evidence="4">
    <location>
        <begin position="12"/>
        <end position="66"/>
    </location>
</feature>
<dbReference type="Pfam" id="PF01381">
    <property type="entry name" value="HTH_3"/>
    <property type="match status" value="1"/>
</dbReference>
<keyword evidence="1" id="KW-0805">Transcription regulation</keyword>
<evidence type="ECO:0000259" key="4">
    <source>
        <dbReference type="PROSITE" id="PS50943"/>
    </source>
</evidence>
<dbReference type="PANTHER" id="PTHR46797:SF23">
    <property type="entry name" value="HTH-TYPE TRANSCRIPTIONAL REGULATOR SUTR"/>
    <property type="match status" value="1"/>
</dbReference>
<dbReference type="EMBL" id="CP058649">
    <property type="protein sequence ID" value="QUI24219.1"/>
    <property type="molecule type" value="Genomic_DNA"/>
</dbReference>
<sequence length="112" mass="12879">MNDIINIVGHAVRHFRTSKNLSQEELADRAHVHPTHIGRIERGAINCTIEMLNKVITALDISFEDFFKQIQPSSKTDNEVFPILIAKLMELNKEEQACILDFVTNYKLTKKE</sequence>
<dbReference type="CDD" id="cd00093">
    <property type="entry name" value="HTH_XRE"/>
    <property type="match status" value="1"/>
</dbReference>
<dbReference type="RefSeq" id="WP_212694914.1">
    <property type="nucleotide sequence ID" value="NZ_CP058649.1"/>
</dbReference>
<dbReference type="GO" id="GO:0003677">
    <property type="term" value="F:DNA binding"/>
    <property type="evidence" value="ECO:0007669"/>
    <property type="project" value="UniProtKB-KW"/>
</dbReference>
<accession>A0A8J8MMH3</accession>
<dbReference type="InterPro" id="IPR010982">
    <property type="entry name" value="Lambda_DNA-bd_dom_sf"/>
</dbReference>